<dbReference type="GO" id="GO:0016020">
    <property type="term" value="C:membrane"/>
    <property type="evidence" value="ECO:0007669"/>
    <property type="project" value="UniProtKB-SubCell"/>
</dbReference>
<dbReference type="RefSeq" id="XP_007837285.1">
    <property type="nucleotide sequence ID" value="XM_007839094.1"/>
</dbReference>
<dbReference type="PANTHER" id="PTHR43791:SF75">
    <property type="entry name" value="TRANSPORTER, PUTATIVE (AFU_ORTHOLOGUE AFUA_2G00110)-RELATED"/>
    <property type="match status" value="1"/>
</dbReference>
<dbReference type="AlphaFoldDB" id="W3WZY7"/>
<evidence type="ECO:0000256" key="2">
    <source>
        <dbReference type="ARBA" id="ARBA00022448"/>
    </source>
</evidence>
<dbReference type="Gene3D" id="1.20.1250.20">
    <property type="entry name" value="MFS general substrate transporter like domains"/>
    <property type="match status" value="1"/>
</dbReference>
<dbReference type="SUPFAM" id="SSF103473">
    <property type="entry name" value="MFS general substrate transporter"/>
    <property type="match status" value="1"/>
</dbReference>
<keyword evidence="4 6" id="KW-1133">Transmembrane helix</keyword>
<dbReference type="KEGG" id="pfy:PFICI_10513"/>
<evidence type="ECO:0000256" key="1">
    <source>
        <dbReference type="ARBA" id="ARBA00004141"/>
    </source>
</evidence>
<keyword evidence="5 6" id="KW-0472">Membrane</keyword>
<keyword evidence="8" id="KW-1185">Reference proteome</keyword>
<evidence type="ECO:0000313" key="7">
    <source>
        <dbReference type="EMBL" id="ETS78451.1"/>
    </source>
</evidence>
<dbReference type="OMA" id="HELMITR"/>
<dbReference type="eggNOG" id="KOG2533">
    <property type="taxonomic scope" value="Eukaryota"/>
</dbReference>
<feature type="transmembrane region" description="Helical" evidence="6">
    <location>
        <begin position="38"/>
        <end position="55"/>
    </location>
</feature>
<dbReference type="EMBL" id="KI912115">
    <property type="protein sequence ID" value="ETS78451.1"/>
    <property type="molecule type" value="Genomic_DNA"/>
</dbReference>
<evidence type="ECO:0000256" key="3">
    <source>
        <dbReference type="ARBA" id="ARBA00022692"/>
    </source>
</evidence>
<feature type="transmembrane region" description="Helical" evidence="6">
    <location>
        <begin position="79"/>
        <end position="100"/>
    </location>
</feature>
<feature type="transmembrane region" description="Helical" evidence="6">
    <location>
        <begin position="167"/>
        <end position="188"/>
    </location>
</feature>
<accession>W3WZY7</accession>
<dbReference type="Proteomes" id="UP000030651">
    <property type="component" value="Unassembled WGS sequence"/>
</dbReference>
<feature type="transmembrane region" description="Helical" evidence="6">
    <location>
        <begin position="107"/>
        <end position="125"/>
    </location>
</feature>
<dbReference type="InterPro" id="IPR036259">
    <property type="entry name" value="MFS_trans_sf"/>
</dbReference>
<organism evidence="7 8">
    <name type="scientific">Pestalotiopsis fici (strain W106-1 / CGMCC3.15140)</name>
    <dbReference type="NCBI Taxonomy" id="1229662"/>
    <lineage>
        <taxon>Eukaryota</taxon>
        <taxon>Fungi</taxon>
        <taxon>Dikarya</taxon>
        <taxon>Ascomycota</taxon>
        <taxon>Pezizomycotina</taxon>
        <taxon>Sordariomycetes</taxon>
        <taxon>Xylariomycetidae</taxon>
        <taxon>Amphisphaeriales</taxon>
        <taxon>Sporocadaceae</taxon>
        <taxon>Pestalotiopsis</taxon>
    </lineage>
</organism>
<evidence type="ECO:0000256" key="6">
    <source>
        <dbReference type="SAM" id="Phobius"/>
    </source>
</evidence>
<keyword evidence="3 6" id="KW-0812">Transmembrane</keyword>
<protein>
    <recommendedName>
        <fullName evidence="9">Major facilitator superfamily (MFS) profile domain-containing protein</fullName>
    </recommendedName>
</protein>
<name>W3WZY7_PESFW</name>
<sequence length="206" mass="23167">MSPSCEESKIPDIEGAITRDLQTFSIRQQNEDTIRKKYDKWVLPLVWILFILSYLDRGNIGNAKTAGAQVTLELSSSQWSWVLLSFYITYTCLEWLVICWKVFPAHIYVAFLCFGWGTAAMMTGLVRNLAGLIACRILLACFEAGFGAGVPYYLSLFYTRRELGLRLSFLLGSSPIANCVAGAMAYGITHIKSNLEPWRLLFLIGL</sequence>
<dbReference type="InParanoid" id="W3WZY7"/>
<dbReference type="OrthoDB" id="2985014at2759"/>
<evidence type="ECO:0008006" key="9">
    <source>
        <dbReference type="Google" id="ProtNLM"/>
    </source>
</evidence>
<comment type="subcellular location">
    <subcellularLocation>
        <location evidence="1">Membrane</location>
        <topology evidence="1">Multi-pass membrane protein</topology>
    </subcellularLocation>
</comment>
<dbReference type="GO" id="GO:0022857">
    <property type="term" value="F:transmembrane transporter activity"/>
    <property type="evidence" value="ECO:0007669"/>
    <property type="project" value="TreeGrafter"/>
</dbReference>
<gene>
    <name evidence="7" type="ORF">PFICI_10513</name>
</gene>
<evidence type="ECO:0000256" key="4">
    <source>
        <dbReference type="ARBA" id="ARBA00022989"/>
    </source>
</evidence>
<proteinExistence type="predicted"/>
<reference evidence="8" key="1">
    <citation type="journal article" date="2015" name="BMC Genomics">
        <title>Genomic and transcriptomic analysis of the endophytic fungus Pestalotiopsis fici reveals its lifestyle and high potential for synthesis of natural products.</title>
        <authorList>
            <person name="Wang X."/>
            <person name="Zhang X."/>
            <person name="Liu L."/>
            <person name="Xiang M."/>
            <person name="Wang W."/>
            <person name="Sun X."/>
            <person name="Che Y."/>
            <person name="Guo L."/>
            <person name="Liu G."/>
            <person name="Guo L."/>
            <person name="Wang C."/>
            <person name="Yin W.B."/>
            <person name="Stadler M."/>
            <person name="Zhang X."/>
            <person name="Liu X."/>
        </authorList>
    </citation>
    <scope>NUCLEOTIDE SEQUENCE [LARGE SCALE GENOMIC DNA]</scope>
    <source>
        <strain evidence="8">W106-1 / CGMCC3.15140</strain>
    </source>
</reference>
<evidence type="ECO:0000313" key="8">
    <source>
        <dbReference type="Proteomes" id="UP000030651"/>
    </source>
</evidence>
<dbReference type="PANTHER" id="PTHR43791">
    <property type="entry name" value="PERMEASE-RELATED"/>
    <property type="match status" value="1"/>
</dbReference>
<keyword evidence="2" id="KW-0813">Transport</keyword>
<dbReference type="GeneID" id="19275526"/>
<feature type="transmembrane region" description="Helical" evidence="6">
    <location>
        <begin position="131"/>
        <end position="155"/>
    </location>
</feature>
<dbReference type="HOGENOM" id="CLU_001265_0_2_1"/>
<evidence type="ECO:0000256" key="5">
    <source>
        <dbReference type="ARBA" id="ARBA00023136"/>
    </source>
</evidence>